<dbReference type="InterPro" id="IPR027417">
    <property type="entry name" value="P-loop_NTPase"/>
</dbReference>
<comment type="caution">
    <text evidence="2">The sequence shown here is derived from an EMBL/GenBank/DDBJ whole genome shotgun (WGS) entry which is preliminary data.</text>
</comment>
<protein>
    <submittedName>
        <fullName evidence="2">ABC oligo/dipeptide transport ATP-binding protein</fullName>
    </submittedName>
</protein>
<keyword evidence="3" id="KW-1185">Reference proteome</keyword>
<evidence type="ECO:0000313" key="2">
    <source>
        <dbReference type="EMBL" id="GAL31062.1"/>
    </source>
</evidence>
<reference evidence="3" key="2">
    <citation type="submission" date="2014-09" db="EMBL/GenBank/DDBJ databases">
        <authorList>
            <consortium name="NBRP consortium"/>
            <person name="Sawabe T."/>
            <person name="Meirelles P."/>
            <person name="Nakanishi M."/>
            <person name="Sayaka M."/>
            <person name="Hattori M."/>
            <person name="Ohkuma M."/>
        </authorList>
    </citation>
    <scope>NUCLEOTIDE SEQUENCE [LARGE SCALE GENOMIC DNA]</scope>
    <source>
        <strain evidence="3">JCM 19239</strain>
    </source>
</reference>
<reference evidence="3" key="1">
    <citation type="submission" date="2014-09" db="EMBL/GenBank/DDBJ databases">
        <title>Vibrio variabilis JCM 19239. (C206) whole genome shotgun sequence.</title>
        <authorList>
            <person name="Sawabe T."/>
            <person name="Meirelles P."/>
            <person name="Nakanishi M."/>
            <person name="Sayaka M."/>
            <person name="Hattori M."/>
            <person name="Ohkuma M."/>
        </authorList>
    </citation>
    <scope>NUCLEOTIDE SEQUENCE [LARGE SCALE GENOMIC DNA]</scope>
    <source>
        <strain evidence="3">JCM 19239</strain>
    </source>
</reference>
<dbReference type="Gene3D" id="3.40.50.300">
    <property type="entry name" value="P-loop containing nucleotide triphosphate hydrolases"/>
    <property type="match status" value="1"/>
</dbReference>
<gene>
    <name evidence="2" type="ORF">JCM19239_2730</name>
</gene>
<sequence>MIINKVHIEKFRGFEDSEFTLGEYVTLIAGQNGTQKSTLLGMISQPFTITDKEHPLYGEKPLSGDNFRSAFKDKFRMSPTFDIPKEHEWTLYLKSNEEPFTIQSMIRSKNDPQIRFWRKGNRTKGTGYIQLPVIYLSLKRLIPLGEEKDSDVSTNNKITLTPEELTWFSEHYQSIMINRSDSLSSVDYVTSPNKKTLAVSTSAYDWNTNSAGQDNIGKICSQYCHSSD</sequence>
<dbReference type="InterPro" id="IPR038729">
    <property type="entry name" value="Rad50/SbcC_AAA"/>
</dbReference>
<proteinExistence type="predicted"/>
<keyword evidence="2" id="KW-0547">Nucleotide-binding</keyword>
<dbReference type="SUPFAM" id="SSF52540">
    <property type="entry name" value="P-loop containing nucleoside triphosphate hydrolases"/>
    <property type="match status" value="1"/>
</dbReference>
<evidence type="ECO:0000313" key="3">
    <source>
        <dbReference type="Proteomes" id="UP000029223"/>
    </source>
</evidence>
<feature type="domain" description="Rad50/SbcC-type AAA" evidence="1">
    <location>
        <begin position="5"/>
        <end position="95"/>
    </location>
</feature>
<dbReference type="EMBL" id="BBMS01000128">
    <property type="protein sequence ID" value="GAL31062.1"/>
    <property type="molecule type" value="Genomic_DNA"/>
</dbReference>
<dbReference type="Pfam" id="PF13476">
    <property type="entry name" value="AAA_23"/>
    <property type="match status" value="1"/>
</dbReference>
<evidence type="ECO:0000259" key="1">
    <source>
        <dbReference type="Pfam" id="PF13476"/>
    </source>
</evidence>
<dbReference type="Proteomes" id="UP000029223">
    <property type="component" value="Unassembled WGS sequence"/>
</dbReference>
<dbReference type="GO" id="GO:0005524">
    <property type="term" value="F:ATP binding"/>
    <property type="evidence" value="ECO:0007669"/>
    <property type="project" value="UniProtKB-KW"/>
</dbReference>
<accession>A0ABQ0JQN1</accession>
<organism evidence="2 3">
    <name type="scientific">Vibrio variabilis</name>
    <dbReference type="NCBI Taxonomy" id="990271"/>
    <lineage>
        <taxon>Bacteria</taxon>
        <taxon>Pseudomonadati</taxon>
        <taxon>Pseudomonadota</taxon>
        <taxon>Gammaproteobacteria</taxon>
        <taxon>Vibrionales</taxon>
        <taxon>Vibrionaceae</taxon>
        <taxon>Vibrio</taxon>
    </lineage>
</organism>
<name>A0ABQ0JQN1_9VIBR</name>
<keyword evidence="2" id="KW-0067">ATP-binding</keyword>